<feature type="signal peptide" evidence="1">
    <location>
        <begin position="1"/>
        <end position="26"/>
    </location>
</feature>
<gene>
    <name evidence="2" type="ORF">EDE15_2809</name>
</gene>
<keyword evidence="1" id="KW-0732">Signal</keyword>
<dbReference type="OrthoDB" id="8906675at2"/>
<dbReference type="AlphaFoldDB" id="A0A3R9QIE4"/>
<dbReference type="RefSeq" id="WP_125485782.1">
    <property type="nucleotide sequence ID" value="NZ_RSDW01000001.1"/>
</dbReference>
<accession>A0A3R9QIE4</accession>
<proteinExistence type="predicted"/>
<organism evidence="2 3">
    <name type="scientific">Edaphobacter aggregans</name>
    <dbReference type="NCBI Taxonomy" id="570835"/>
    <lineage>
        <taxon>Bacteria</taxon>
        <taxon>Pseudomonadati</taxon>
        <taxon>Acidobacteriota</taxon>
        <taxon>Terriglobia</taxon>
        <taxon>Terriglobales</taxon>
        <taxon>Acidobacteriaceae</taxon>
        <taxon>Edaphobacter</taxon>
    </lineage>
</organism>
<name>A0A3R9QIE4_9BACT</name>
<reference evidence="2 3" key="1">
    <citation type="submission" date="2018-12" db="EMBL/GenBank/DDBJ databases">
        <title>Sequencing of bacterial isolates from soil warming experiment in Harvard Forest, Massachusetts, USA.</title>
        <authorList>
            <person name="Deangelis K."/>
        </authorList>
    </citation>
    <scope>NUCLEOTIDE SEQUENCE [LARGE SCALE GENOMIC DNA]</scope>
    <source>
        <strain evidence="2 3">EB153</strain>
    </source>
</reference>
<protein>
    <submittedName>
        <fullName evidence="2">Putative secreted protein with PEP-CTERM sorting signal</fullName>
    </submittedName>
</protein>
<evidence type="ECO:0000313" key="2">
    <source>
        <dbReference type="EMBL" id="RSL17279.1"/>
    </source>
</evidence>
<evidence type="ECO:0000313" key="3">
    <source>
        <dbReference type="Proteomes" id="UP000269669"/>
    </source>
</evidence>
<sequence>MIRKTALSLSTLLMAILLLVSSRAFADTINLTLSDPVQSGVPGSTLSFVATVSAPNTNGAAVFLNSDSFDVDSPLTLDDNPFFGNFPLSLNPGDSATDVLFTVTIPTDAAITDYSGFFAILGGADGGASDVLAWTTFEVNAVPEPSNVLLVATGLAGLALLGFSKRFCL</sequence>
<comment type="caution">
    <text evidence="2">The sequence shown here is derived from an EMBL/GenBank/DDBJ whole genome shotgun (WGS) entry which is preliminary data.</text>
</comment>
<dbReference type="InterPro" id="IPR013424">
    <property type="entry name" value="Ice-binding_C"/>
</dbReference>
<dbReference type="EMBL" id="RSDW01000001">
    <property type="protein sequence ID" value="RSL17279.1"/>
    <property type="molecule type" value="Genomic_DNA"/>
</dbReference>
<dbReference type="NCBIfam" id="TIGR02595">
    <property type="entry name" value="PEP_CTERM"/>
    <property type="match status" value="1"/>
</dbReference>
<keyword evidence="3" id="KW-1185">Reference proteome</keyword>
<feature type="chain" id="PRO_5018554482" evidence="1">
    <location>
        <begin position="27"/>
        <end position="169"/>
    </location>
</feature>
<evidence type="ECO:0000256" key="1">
    <source>
        <dbReference type="SAM" id="SignalP"/>
    </source>
</evidence>
<dbReference type="Proteomes" id="UP000269669">
    <property type="component" value="Unassembled WGS sequence"/>
</dbReference>